<evidence type="ECO:0000256" key="1">
    <source>
        <dbReference type="SAM" id="Phobius"/>
    </source>
</evidence>
<dbReference type="EMBL" id="JAVDUM010000006">
    <property type="protein sequence ID" value="MDR6867019.1"/>
    <property type="molecule type" value="Genomic_DNA"/>
</dbReference>
<reference evidence="3 4" key="1">
    <citation type="submission" date="2023-07" db="EMBL/GenBank/DDBJ databases">
        <title>Sorghum-associated microbial communities from plants grown in Nebraska, USA.</title>
        <authorList>
            <person name="Schachtman D."/>
        </authorList>
    </citation>
    <scope>NUCLEOTIDE SEQUENCE [LARGE SCALE GENOMIC DNA]</scope>
    <source>
        <strain evidence="3 4">2980</strain>
    </source>
</reference>
<proteinExistence type="predicted"/>
<evidence type="ECO:0000313" key="3">
    <source>
        <dbReference type="EMBL" id="MDR6867019.1"/>
    </source>
</evidence>
<name>A0ABU1SBT1_9MICO</name>
<accession>A0ABU1SBT1</accession>
<sequence length="372" mass="39902">MSEEQNEEQRKPLGGRVARRTVLRGAVALGAAFGASALAAPAASAAPLTVTRLKVLAGTQSPVQYGIGATDLGIPARTPDGRLLFMFGDTWADHVGGTDWRSPVALYSSTTDLNAGVVFNGSAGAGANTQGPASQLWYYPHDAYFTTVIPSDVITVGSRMYLHAIVNGPAFGAVRWTELWKSDDSGATWQHTGVQFPADMAGGRFQCITWGLGSDGYVYIYGTGFQRDKGIVLYRVASGSMTQLSAYEPWGFANGSWGWGKPATEVLGGKFGEMCLRPLGGKWILTWFNSGAYRIDAMVVNTPTDNLYTATKTTLLTGSEWNAEDSSHVAQLYGGYIIPGSTLSDLHLSVSQWNTGNNSVYHSEQFRIRGLV</sequence>
<dbReference type="InterPro" id="IPR025442">
    <property type="entry name" value="DUF4185"/>
</dbReference>
<dbReference type="InterPro" id="IPR006311">
    <property type="entry name" value="TAT_signal"/>
</dbReference>
<organism evidence="3 4">
    <name type="scientific">Microbacterium resistens</name>
    <dbReference type="NCBI Taxonomy" id="156977"/>
    <lineage>
        <taxon>Bacteria</taxon>
        <taxon>Bacillati</taxon>
        <taxon>Actinomycetota</taxon>
        <taxon>Actinomycetes</taxon>
        <taxon>Micrococcales</taxon>
        <taxon>Microbacteriaceae</taxon>
        <taxon>Microbacterium</taxon>
    </lineage>
</organism>
<evidence type="ECO:0000259" key="2">
    <source>
        <dbReference type="Pfam" id="PF13810"/>
    </source>
</evidence>
<protein>
    <recommendedName>
        <fullName evidence="2">DUF4185 domain-containing protein</fullName>
    </recommendedName>
</protein>
<comment type="caution">
    <text evidence="3">The sequence shown here is derived from an EMBL/GenBank/DDBJ whole genome shotgun (WGS) entry which is preliminary data.</text>
</comment>
<dbReference type="PROSITE" id="PS51318">
    <property type="entry name" value="TAT"/>
    <property type="match status" value="1"/>
</dbReference>
<evidence type="ECO:0000313" key="4">
    <source>
        <dbReference type="Proteomes" id="UP001259347"/>
    </source>
</evidence>
<keyword evidence="1" id="KW-1133">Transmembrane helix</keyword>
<dbReference type="RefSeq" id="WP_310019385.1">
    <property type="nucleotide sequence ID" value="NZ_JAVDUM010000006.1"/>
</dbReference>
<dbReference type="Pfam" id="PF13810">
    <property type="entry name" value="DUF4185"/>
    <property type="match status" value="1"/>
</dbReference>
<feature type="domain" description="DUF4185" evidence="2">
    <location>
        <begin position="63"/>
        <end position="363"/>
    </location>
</feature>
<feature type="transmembrane region" description="Helical" evidence="1">
    <location>
        <begin position="21"/>
        <end position="43"/>
    </location>
</feature>
<dbReference type="Proteomes" id="UP001259347">
    <property type="component" value="Unassembled WGS sequence"/>
</dbReference>
<keyword evidence="1" id="KW-0472">Membrane</keyword>
<keyword evidence="4" id="KW-1185">Reference proteome</keyword>
<gene>
    <name evidence="3" type="ORF">J2Y69_001618</name>
</gene>
<keyword evidence="1" id="KW-0812">Transmembrane</keyword>